<feature type="transmembrane region" description="Helical" evidence="1">
    <location>
        <begin position="70"/>
        <end position="103"/>
    </location>
</feature>
<evidence type="ECO:0000313" key="3">
    <source>
        <dbReference type="Proteomes" id="UP000679722"/>
    </source>
</evidence>
<evidence type="ECO:0000256" key="1">
    <source>
        <dbReference type="SAM" id="Phobius"/>
    </source>
</evidence>
<keyword evidence="1" id="KW-1133">Transmembrane helix</keyword>
<protein>
    <recommendedName>
        <fullName evidence="4">Yip1 domain protein</fullName>
    </recommendedName>
</protein>
<dbReference type="Proteomes" id="UP000679722">
    <property type="component" value="Unassembled WGS sequence"/>
</dbReference>
<keyword evidence="1" id="KW-0812">Transmembrane</keyword>
<feature type="transmembrane region" description="Helical" evidence="1">
    <location>
        <begin position="25"/>
        <end position="50"/>
    </location>
</feature>
<accession>A0ABS5HBU6</accession>
<reference evidence="3" key="1">
    <citation type="submission" date="2023-07" db="EMBL/GenBank/DDBJ databases">
        <title>Marinomonas vulgaris A79, complete genome.</title>
        <authorList>
            <person name="Ying J.-J."/>
        </authorList>
    </citation>
    <scope>NUCLEOTIDE SEQUENCE [LARGE SCALE GENOMIC DNA]</scope>
    <source>
        <strain evidence="3">A79</strain>
    </source>
</reference>
<comment type="caution">
    <text evidence="2">The sequence shown here is derived from an EMBL/GenBank/DDBJ whole genome shotgun (WGS) entry which is preliminary data.</text>
</comment>
<proteinExistence type="predicted"/>
<keyword evidence="3" id="KW-1185">Reference proteome</keyword>
<gene>
    <name evidence="2" type="ORF">J9B83_09310</name>
</gene>
<organism evidence="2 3">
    <name type="scientific">Marinomonas vulgaris</name>
    <dbReference type="NCBI Taxonomy" id="2823372"/>
    <lineage>
        <taxon>Bacteria</taxon>
        <taxon>Pseudomonadati</taxon>
        <taxon>Pseudomonadota</taxon>
        <taxon>Gammaproteobacteria</taxon>
        <taxon>Oceanospirillales</taxon>
        <taxon>Oceanospirillaceae</taxon>
        <taxon>Marinomonas</taxon>
    </lineage>
</organism>
<keyword evidence="1" id="KW-0472">Membrane</keyword>
<sequence>MSGFEPSQGRRPQSPREDNAKSNVVVAYVCMLLGIFTGVFWLIGAIWAMVKINEARGTLYEDHYVNIISTFWWGIFLTVVGLVLALFFVGYFVLLGVWLWSIFRMVKGIARATSNQSYRPMYNPFS</sequence>
<dbReference type="EMBL" id="JAGSSV010000009">
    <property type="protein sequence ID" value="MBR7889138.1"/>
    <property type="molecule type" value="Genomic_DNA"/>
</dbReference>
<evidence type="ECO:0008006" key="4">
    <source>
        <dbReference type="Google" id="ProtNLM"/>
    </source>
</evidence>
<name>A0ABS5HBU6_9GAMM</name>
<evidence type="ECO:0000313" key="2">
    <source>
        <dbReference type="EMBL" id="MBR7889138.1"/>
    </source>
</evidence>
<dbReference type="RefSeq" id="WP_211536479.1">
    <property type="nucleotide sequence ID" value="NZ_JAGSSV010000009.1"/>
</dbReference>